<reference evidence="2 3" key="1">
    <citation type="submission" date="2021-07" db="EMBL/GenBank/DDBJ databases">
        <authorList>
            <person name="Palmer J.M."/>
        </authorList>
    </citation>
    <scope>NUCLEOTIDE SEQUENCE [LARGE SCALE GENOMIC DNA]</scope>
    <source>
        <strain evidence="2 3">AT_MEX2019</strain>
        <tissue evidence="2">Muscle</tissue>
    </source>
</reference>
<name>A0ABU7ATM0_9TELE</name>
<keyword evidence="3" id="KW-1185">Reference proteome</keyword>
<evidence type="ECO:0000313" key="3">
    <source>
        <dbReference type="Proteomes" id="UP001345963"/>
    </source>
</evidence>
<comment type="caution">
    <text evidence="2">The sequence shown here is derived from an EMBL/GenBank/DDBJ whole genome shotgun (WGS) entry which is preliminary data.</text>
</comment>
<dbReference type="EMBL" id="JAHUTI010029569">
    <property type="protein sequence ID" value="MED6241096.1"/>
    <property type="molecule type" value="Genomic_DNA"/>
</dbReference>
<feature type="compositionally biased region" description="Basic and acidic residues" evidence="1">
    <location>
        <begin position="53"/>
        <end position="64"/>
    </location>
</feature>
<proteinExistence type="predicted"/>
<sequence length="104" mass="11438">MERATVPACERGSEGAPAHLQRSLGENRVHTGQIAAHLGATQRHKSVRGSLSTRRELTPERGEHANSTQQDPKLGFEPLPAARLQRYQLNHHAALSELISSIFI</sequence>
<evidence type="ECO:0000313" key="2">
    <source>
        <dbReference type="EMBL" id="MED6241096.1"/>
    </source>
</evidence>
<accession>A0ABU7ATM0</accession>
<evidence type="ECO:0000256" key="1">
    <source>
        <dbReference type="SAM" id="MobiDB-lite"/>
    </source>
</evidence>
<gene>
    <name evidence="2" type="ORF">ATANTOWER_027076</name>
</gene>
<organism evidence="2 3">
    <name type="scientific">Ataeniobius toweri</name>
    <dbReference type="NCBI Taxonomy" id="208326"/>
    <lineage>
        <taxon>Eukaryota</taxon>
        <taxon>Metazoa</taxon>
        <taxon>Chordata</taxon>
        <taxon>Craniata</taxon>
        <taxon>Vertebrata</taxon>
        <taxon>Euteleostomi</taxon>
        <taxon>Actinopterygii</taxon>
        <taxon>Neopterygii</taxon>
        <taxon>Teleostei</taxon>
        <taxon>Neoteleostei</taxon>
        <taxon>Acanthomorphata</taxon>
        <taxon>Ovalentaria</taxon>
        <taxon>Atherinomorphae</taxon>
        <taxon>Cyprinodontiformes</taxon>
        <taxon>Goodeidae</taxon>
        <taxon>Ataeniobius</taxon>
    </lineage>
</organism>
<feature type="region of interest" description="Disordered" evidence="1">
    <location>
        <begin position="36"/>
        <end position="75"/>
    </location>
</feature>
<dbReference type="Proteomes" id="UP001345963">
    <property type="component" value="Unassembled WGS sequence"/>
</dbReference>
<protein>
    <submittedName>
        <fullName evidence="2">Uncharacterized protein</fullName>
    </submittedName>
</protein>